<gene>
    <name evidence="1" type="ORF">CAL19_12625</name>
</gene>
<sequence>MLIRWQSTIVDQHGDIAPGAVLYIRRESNQALAPVYRDRDGTDPYPSGTVVADENGYAYFYATDGLYRIQSLEPAIDWRDVLVGQLYGAVQRYETYADMAAALPQPEGTLAQVYADPDEELRGFYDLVDGAWVYSDPQPLTDEDVQAVIEASNTATSAASAASSSASTASSAASDASDSAALAEAWATKTDGPVAGGEFSAKHYAEQAQTNAGLPVYQSIPTSNVGPIYAVGIGPMEWDVDSEEYVPIAGAPDVVRYVEEADIPSTDEGPIYVIGVGAMEWDAGLSAYAVRGELDTRLTALDDSVDFAIVYPNGGSESSPANVSTNTRYMVTNPFPGYRVFCLAEIQSGGAWGATGWYYAATSRGVSAHQYNDGSIAVQTGSQFLMGPSVEGGGAHGNASAISGPAPCRVKVWKVKGAI</sequence>
<dbReference type="RefSeq" id="WP_094796944.1">
    <property type="nucleotide sequence ID" value="NZ_NEVK01000006.1"/>
</dbReference>
<dbReference type="Proteomes" id="UP000216947">
    <property type="component" value="Unassembled WGS sequence"/>
</dbReference>
<evidence type="ECO:0000313" key="1">
    <source>
        <dbReference type="EMBL" id="OZI17921.1"/>
    </source>
</evidence>
<accession>A0A261QYY0</accession>
<proteinExistence type="predicted"/>
<organism evidence="1 2">
    <name type="scientific">Bordetella genomosp. 7</name>
    <dbReference type="NCBI Taxonomy" id="1416805"/>
    <lineage>
        <taxon>Bacteria</taxon>
        <taxon>Pseudomonadati</taxon>
        <taxon>Pseudomonadota</taxon>
        <taxon>Betaproteobacteria</taxon>
        <taxon>Burkholderiales</taxon>
        <taxon>Alcaligenaceae</taxon>
        <taxon>Bordetella</taxon>
    </lineage>
</organism>
<protein>
    <submittedName>
        <fullName evidence="1">Uncharacterized protein</fullName>
    </submittedName>
</protein>
<comment type="caution">
    <text evidence="1">The sequence shown here is derived from an EMBL/GenBank/DDBJ whole genome shotgun (WGS) entry which is preliminary data.</text>
</comment>
<reference evidence="2" key="1">
    <citation type="submission" date="2017-05" db="EMBL/GenBank/DDBJ databases">
        <title>Complete and WGS of Bordetella genogroups.</title>
        <authorList>
            <person name="Spilker T."/>
            <person name="Lipuma J."/>
        </authorList>
    </citation>
    <scope>NUCLEOTIDE SEQUENCE [LARGE SCALE GENOMIC DNA]</scope>
    <source>
        <strain evidence="2">AU18089</strain>
    </source>
</reference>
<evidence type="ECO:0000313" key="2">
    <source>
        <dbReference type="Proteomes" id="UP000216947"/>
    </source>
</evidence>
<dbReference type="EMBL" id="NEVK01000006">
    <property type="protein sequence ID" value="OZI17921.1"/>
    <property type="molecule type" value="Genomic_DNA"/>
</dbReference>
<name>A0A261QYY0_9BORD</name>
<dbReference type="AlphaFoldDB" id="A0A261QYY0"/>
<keyword evidence="2" id="KW-1185">Reference proteome</keyword>